<reference evidence="8 9" key="1">
    <citation type="journal article" date="2017" name="MBio">
        <title>Type VI secretion-mediated competition in the bee gut microbiome.</title>
        <authorList>
            <person name="Steele M.I."/>
            <person name="Kwong W.K."/>
            <person name="Powell J.E."/>
            <person name="Whiteley M."/>
            <person name="Moran N.A."/>
        </authorList>
    </citation>
    <scope>NUCLEOTIDE SEQUENCE [LARGE SCALE GENOMIC DNA]</scope>
    <source>
        <strain evidence="8 9">App2-2</strain>
    </source>
</reference>
<gene>
    <name evidence="8" type="ORF">BGI32_08345</name>
</gene>
<evidence type="ECO:0000256" key="1">
    <source>
        <dbReference type="ARBA" id="ARBA00004651"/>
    </source>
</evidence>
<protein>
    <submittedName>
        <fullName evidence="8">Multidrug transporter</fullName>
    </submittedName>
</protein>
<keyword evidence="3 6" id="KW-0812">Transmembrane</keyword>
<dbReference type="Pfam" id="PF00892">
    <property type="entry name" value="EamA"/>
    <property type="match status" value="2"/>
</dbReference>
<feature type="transmembrane region" description="Helical" evidence="6">
    <location>
        <begin position="12"/>
        <end position="31"/>
    </location>
</feature>
<dbReference type="SUPFAM" id="SSF103481">
    <property type="entry name" value="Multidrug resistance efflux transporter EmrE"/>
    <property type="match status" value="2"/>
</dbReference>
<evidence type="ECO:0000256" key="2">
    <source>
        <dbReference type="ARBA" id="ARBA00022475"/>
    </source>
</evidence>
<dbReference type="PANTHER" id="PTHR32322:SF18">
    <property type="entry name" value="S-ADENOSYLMETHIONINE_S-ADENOSYLHOMOCYSTEINE TRANSPORTER"/>
    <property type="match status" value="1"/>
</dbReference>
<feature type="transmembrane region" description="Helical" evidence="6">
    <location>
        <begin position="273"/>
        <end position="289"/>
    </location>
</feature>
<evidence type="ECO:0000313" key="8">
    <source>
        <dbReference type="EMBL" id="PIT13874.1"/>
    </source>
</evidence>
<keyword evidence="4 6" id="KW-1133">Transmembrane helix</keyword>
<dbReference type="EMBL" id="MDVB01000090">
    <property type="protein sequence ID" value="PIT13874.1"/>
    <property type="molecule type" value="Genomic_DNA"/>
</dbReference>
<keyword evidence="2" id="KW-1003">Cell membrane</keyword>
<comment type="caution">
    <text evidence="8">The sequence shown here is derived from an EMBL/GenBank/DDBJ whole genome shotgun (WGS) entry which is preliminary data.</text>
</comment>
<accession>A0A2N9WSM6</accession>
<feature type="transmembrane region" description="Helical" evidence="6">
    <location>
        <begin position="147"/>
        <end position="167"/>
    </location>
</feature>
<feature type="domain" description="EamA" evidence="7">
    <location>
        <begin position="152"/>
        <end position="288"/>
    </location>
</feature>
<feature type="transmembrane region" description="Helical" evidence="6">
    <location>
        <begin position="188"/>
        <end position="205"/>
    </location>
</feature>
<feature type="transmembrane region" description="Helical" evidence="6">
    <location>
        <begin position="217"/>
        <end position="238"/>
    </location>
</feature>
<name>A0A2N9WSM6_9NEIS</name>
<keyword evidence="5 6" id="KW-0472">Membrane</keyword>
<feature type="transmembrane region" description="Helical" evidence="6">
    <location>
        <begin position="123"/>
        <end position="141"/>
    </location>
</feature>
<organism evidence="8 9">
    <name type="scientific">Snodgrassella alvi</name>
    <dbReference type="NCBI Taxonomy" id="1196083"/>
    <lineage>
        <taxon>Bacteria</taxon>
        <taxon>Pseudomonadati</taxon>
        <taxon>Pseudomonadota</taxon>
        <taxon>Betaproteobacteria</taxon>
        <taxon>Neisseriales</taxon>
        <taxon>Neisseriaceae</taxon>
        <taxon>Snodgrassella</taxon>
    </lineage>
</organism>
<dbReference type="PANTHER" id="PTHR32322">
    <property type="entry name" value="INNER MEMBRANE TRANSPORTER"/>
    <property type="match status" value="1"/>
</dbReference>
<proteinExistence type="predicted"/>
<feature type="transmembrane region" description="Helical" evidence="6">
    <location>
        <begin position="97"/>
        <end position="116"/>
    </location>
</feature>
<evidence type="ECO:0000256" key="5">
    <source>
        <dbReference type="ARBA" id="ARBA00023136"/>
    </source>
</evidence>
<evidence type="ECO:0000313" key="9">
    <source>
        <dbReference type="Proteomes" id="UP000231293"/>
    </source>
</evidence>
<feature type="transmembrane region" description="Helical" evidence="6">
    <location>
        <begin position="250"/>
        <end position="267"/>
    </location>
</feature>
<feature type="transmembrane region" description="Helical" evidence="6">
    <location>
        <begin position="37"/>
        <end position="56"/>
    </location>
</feature>
<evidence type="ECO:0000256" key="6">
    <source>
        <dbReference type="SAM" id="Phobius"/>
    </source>
</evidence>
<comment type="subcellular location">
    <subcellularLocation>
        <location evidence="1">Cell membrane</location>
        <topology evidence="1">Multi-pass membrane protein</topology>
    </subcellularLocation>
</comment>
<dbReference type="Proteomes" id="UP000231293">
    <property type="component" value="Unassembled WGS sequence"/>
</dbReference>
<evidence type="ECO:0000256" key="3">
    <source>
        <dbReference type="ARBA" id="ARBA00022692"/>
    </source>
</evidence>
<evidence type="ECO:0000259" key="7">
    <source>
        <dbReference type="Pfam" id="PF00892"/>
    </source>
</evidence>
<feature type="domain" description="EamA" evidence="7">
    <location>
        <begin position="9"/>
        <end position="140"/>
    </location>
</feature>
<dbReference type="GO" id="GO:0005886">
    <property type="term" value="C:plasma membrane"/>
    <property type="evidence" value="ECO:0007669"/>
    <property type="project" value="UniProtKB-SubCell"/>
</dbReference>
<dbReference type="InterPro" id="IPR050638">
    <property type="entry name" value="AA-Vitamin_Transporters"/>
</dbReference>
<dbReference type="AlphaFoldDB" id="A0A2N9WSM6"/>
<evidence type="ECO:0000256" key="4">
    <source>
        <dbReference type="ARBA" id="ARBA00022989"/>
    </source>
</evidence>
<feature type="transmembrane region" description="Helical" evidence="6">
    <location>
        <begin position="68"/>
        <end position="91"/>
    </location>
</feature>
<dbReference type="InterPro" id="IPR000620">
    <property type="entry name" value="EamA_dom"/>
</dbReference>
<dbReference type="InterPro" id="IPR037185">
    <property type="entry name" value="EmrE-like"/>
</dbReference>
<dbReference type="RefSeq" id="WP_100113899.1">
    <property type="nucleotide sequence ID" value="NZ_MDVB01000090.1"/>
</dbReference>
<sequence length="298" mass="33252">MAISKRAQGHLIALITIFIWGTTYISTKVLLTDFKPIEILFFRFVLGYFTLWILSPRLFAWQGIRQELMFLAAGFCGVTSYFLCENIALTYTTASNVGVIASLAPVFTAILAIFFLKAEIPPVRFYIGCLLAILGVALISFNGKFVLSLNLLGDLLAVIACLFWAGYSILTKKSSNNDYNIILLTRRFFFYGLILMLPALYIFDFEWGLSRFAKLTNVFNILFLGLGASAICFASWNYAVKLVGAVKISIYIYLVPIITIVTAMLILKESFTWIAAVGTLLTLSGVLLSEGKIRVKRK</sequence>